<comment type="caution">
    <text evidence="1">The sequence shown here is derived from an EMBL/GenBank/DDBJ whole genome shotgun (WGS) entry which is preliminary data.</text>
</comment>
<gene>
    <name evidence="1" type="ORF">UXM345_LOCUS21701</name>
</gene>
<accession>A0A819UAE7</accession>
<dbReference type="Proteomes" id="UP000663842">
    <property type="component" value="Unassembled WGS sequence"/>
</dbReference>
<name>A0A819UAE7_9BILA</name>
<protein>
    <submittedName>
        <fullName evidence="1">Uncharacterized protein</fullName>
    </submittedName>
</protein>
<organism evidence="1 2">
    <name type="scientific">Rotaria magnacalcarata</name>
    <dbReference type="NCBI Taxonomy" id="392030"/>
    <lineage>
        <taxon>Eukaryota</taxon>
        <taxon>Metazoa</taxon>
        <taxon>Spiralia</taxon>
        <taxon>Gnathifera</taxon>
        <taxon>Rotifera</taxon>
        <taxon>Eurotatoria</taxon>
        <taxon>Bdelloidea</taxon>
        <taxon>Philodinida</taxon>
        <taxon>Philodinidae</taxon>
        <taxon>Rotaria</taxon>
    </lineage>
</organism>
<dbReference type="EMBL" id="CAJOBF010003445">
    <property type="protein sequence ID" value="CAF4091526.1"/>
    <property type="molecule type" value="Genomic_DNA"/>
</dbReference>
<evidence type="ECO:0000313" key="2">
    <source>
        <dbReference type="Proteomes" id="UP000663842"/>
    </source>
</evidence>
<proteinExistence type="predicted"/>
<reference evidence="1" key="1">
    <citation type="submission" date="2021-02" db="EMBL/GenBank/DDBJ databases">
        <authorList>
            <person name="Nowell W R."/>
        </authorList>
    </citation>
    <scope>NUCLEOTIDE SEQUENCE</scope>
</reference>
<feature type="non-terminal residue" evidence="1">
    <location>
        <position position="26"/>
    </location>
</feature>
<evidence type="ECO:0000313" key="1">
    <source>
        <dbReference type="EMBL" id="CAF4091526.1"/>
    </source>
</evidence>
<dbReference type="AlphaFoldDB" id="A0A819UAE7"/>
<sequence>MNNSNTSSYVLINFVELTYIFEENSE</sequence>